<dbReference type="InterPro" id="IPR011047">
    <property type="entry name" value="Quinoprotein_ADH-like_sf"/>
</dbReference>
<dbReference type="AlphaFoldDB" id="M9XEG9"/>
<evidence type="ECO:0000256" key="1">
    <source>
        <dbReference type="SAM" id="SignalP"/>
    </source>
</evidence>
<protein>
    <submittedName>
        <fullName evidence="2">Uncharacterized protein</fullName>
    </submittedName>
</protein>
<dbReference type="eggNOG" id="COG0803">
    <property type="taxonomic scope" value="Bacteria"/>
</dbReference>
<feature type="signal peptide" evidence="1">
    <location>
        <begin position="1"/>
        <end position="21"/>
    </location>
</feature>
<accession>M9XEG9</accession>
<dbReference type="InterPro" id="IPR015943">
    <property type="entry name" value="WD40/YVTN_repeat-like_dom_sf"/>
</dbReference>
<dbReference type="SUPFAM" id="SSF50998">
    <property type="entry name" value="Quinoprotein alcohol dehydrogenase-like"/>
    <property type="match status" value="1"/>
</dbReference>
<evidence type="ECO:0000313" key="2">
    <source>
        <dbReference type="EMBL" id="AGK04963.1"/>
    </source>
</evidence>
<dbReference type="Proteomes" id="UP000013026">
    <property type="component" value="Chromosome"/>
</dbReference>
<name>M9XEG9_MEIRD</name>
<dbReference type="STRING" id="504728.K649_08340"/>
<dbReference type="eggNOG" id="COG3391">
    <property type="taxonomic scope" value="Bacteria"/>
</dbReference>
<dbReference type="Gene3D" id="2.130.10.10">
    <property type="entry name" value="YVTN repeat-like/Quinoprotein amine dehydrogenase"/>
    <property type="match status" value="1"/>
</dbReference>
<organism evidence="2 3">
    <name type="scientific">Meiothermus ruber (strain ATCC 35948 / DSM 1279 / VKM B-1258 / 21)</name>
    <name type="common">Thermus ruber</name>
    <dbReference type="NCBI Taxonomy" id="504728"/>
    <lineage>
        <taxon>Bacteria</taxon>
        <taxon>Thermotogati</taxon>
        <taxon>Deinococcota</taxon>
        <taxon>Deinococci</taxon>
        <taxon>Thermales</taxon>
        <taxon>Thermaceae</taxon>
        <taxon>Meiothermus</taxon>
    </lineage>
</organism>
<gene>
    <name evidence="2" type="ORF">K649_08340</name>
</gene>
<evidence type="ECO:0000313" key="3">
    <source>
        <dbReference type="Proteomes" id="UP000013026"/>
    </source>
</evidence>
<dbReference type="KEGG" id="mre:K649_08340"/>
<sequence>MMNRWTNWMVAGFLLGLPAWAGPDDAKHPGRLVVADGKVGMLRVIDLETGAVVGSFSAPGPASVYSAGNGMYAFAVHREQNRVSVVYGGLKQEDHGDHQDLVVEAPYVLQTFTTGPKPTHFSSHGGMATIFNDGDGTVAVLDEKSLGLNLRMFEVATGAPDHGAPLAVGDVVLAGSLNRGVVEVFSRGGRKITSFGACPRLHGQAALGNRIAYGCSDGVLLLERRGSGFVSHKLPNPANAPANARVGTLVSHAKYPFFIGNFGQGLVRIDNQLSVYPLPANPVRFGFDKDGVLVVLTADGSLHTLEAPTGQVIKSLKISEPFTLSGEGAVRPGLALGDGMAFVALPNQGEVLEVKLSSLEIQRRFKVGGTPGSVAWLWVDGVRH</sequence>
<keyword evidence="1" id="KW-0732">Signal</keyword>
<feature type="chain" id="PRO_5004104262" evidence="1">
    <location>
        <begin position="22"/>
        <end position="384"/>
    </location>
</feature>
<reference evidence="2 3" key="1">
    <citation type="submission" date="2013-04" db="EMBL/GenBank/DDBJ databases">
        <authorList>
            <person name="Chin J."/>
            <person name="Alexander D.H."/>
            <person name="Marks P."/>
            <person name="Korlach J."/>
            <person name="Clum A."/>
            <person name="Copeland A."/>
        </authorList>
    </citation>
    <scope>NUCLEOTIDE SEQUENCE [LARGE SCALE GENOMIC DNA]</scope>
    <source>
        <strain evidence="3">ATCC 35948 / DSM 1279 / VKM B-1258 / 21</strain>
    </source>
</reference>
<dbReference type="PATRIC" id="fig|504728.9.peg.1719"/>
<proteinExistence type="predicted"/>
<dbReference type="EMBL" id="CP005385">
    <property type="protein sequence ID" value="AGK04963.1"/>
    <property type="molecule type" value="Genomic_DNA"/>
</dbReference>